<name>A0A0V0H8A8_SOLCH</name>
<dbReference type="EMBL" id="GEDG01023566">
    <property type="protein sequence ID" value="JAP16641.1"/>
    <property type="molecule type" value="Transcribed_RNA"/>
</dbReference>
<protein>
    <submittedName>
        <fullName evidence="1">Putative ovule protein</fullName>
    </submittedName>
</protein>
<reference evidence="1" key="1">
    <citation type="submission" date="2015-12" db="EMBL/GenBank/DDBJ databases">
        <title>Gene expression during late stages of embryo sac development: a critical building block for successful pollen-pistil interactions.</title>
        <authorList>
            <person name="Liu Y."/>
            <person name="Joly V."/>
            <person name="Sabar M."/>
            <person name="Matton D.P."/>
        </authorList>
    </citation>
    <scope>NUCLEOTIDE SEQUENCE</scope>
</reference>
<evidence type="ECO:0000313" key="1">
    <source>
        <dbReference type="EMBL" id="JAP16641.1"/>
    </source>
</evidence>
<sequence length="85" mass="9749">MQVANFHNKLSKNQIITQELGPKLTTGLHPIETKIWGKGVRKIRKSKSEKSKQKSEKIKLRIFNFVQLTKLMKICNATRGTKSNV</sequence>
<accession>A0A0V0H8A8</accession>
<organism evidence="1">
    <name type="scientific">Solanum chacoense</name>
    <name type="common">Chaco potato</name>
    <dbReference type="NCBI Taxonomy" id="4108"/>
    <lineage>
        <taxon>Eukaryota</taxon>
        <taxon>Viridiplantae</taxon>
        <taxon>Streptophyta</taxon>
        <taxon>Embryophyta</taxon>
        <taxon>Tracheophyta</taxon>
        <taxon>Spermatophyta</taxon>
        <taxon>Magnoliopsida</taxon>
        <taxon>eudicotyledons</taxon>
        <taxon>Gunneridae</taxon>
        <taxon>Pentapetalae</taxon>
        <taxon>asterids</taxon>
        <taxon>lamiids</taxon>
        <taxon>Solanales</taxon>
        <taxon>Solanaceae</taxon>
        <taxon>Solanoideae</taxon>
        <taxon>Solaneae</taxon>
        <taxon>Solanum</taxon>
    </lineage>
</organism>
<proteinExistence type="predicted"/>
<dbReference type="AlphaFoldDB" id="A0A0V0H8A8"/>